<evidence type="ECO:0000313" key="2">
    <source>
        <dbReference type="EMBL" id="QJF50100.1"/>
    </source>
</evidence>
<dbReference type="Proteomes" id="UP000503308">
    <property type="component" value="Chromosome"/>
</dbReference>
<accession>A0A858SNV1</accession>
<keyword evidence="1" id="KW-0732">Signal</keyword>
<proteinExistence type="predicted"/>
<dbReference type="EMBL" id="CP048788">
    <property type="protein sequence ID" value="QJF50100.1"/>
    <property type="molecule type" value="Genomic_DNA"/>
</dbReference>
<gene>
    <name evidence="2" type="ORF">G3256_02405</name>
</gene>
<protein>
    <recommendedName>
        <fullName evidence="4">Excinuclease ABC subunit B</fullName>
    </recommendedName>
</protein>
<dbReference type="KEGG" id="rpon:G3256_02405"/>
<reference evidence="2 3" key="1">
    <citation type="submission" date="2020-02" db="EMBL/GenBank/DDBJ databases">
        <title>Genome sequence of Roseobacter ponti.</title>
        <authorList>
            <person name="Hollensteiner J."/>
            <person name="Schneider D."/>
            <person name="Poehlein A."/>
            <person name="Daniel R."/>
        </authorList>
    </citation>
    <scope>NUCLEOTIDE SEQUENCE [LARGE SCALE GENOMIC DNA]</scope>
    <source>
        <strain evidence="2 3">DSM 106830</strain>
    </source>
</reference>
<evidence type="ECO:0008006" key="4">
    <source>
        <dbReference type="Google" id="ProtNLM"/>
    </source>
</evidence>
<evidence type="ECO:0000313" key="3">
    <source>
        <dbReference type="Proteomes" id="UP000503308"/>
    </source>
</evidence>
<dbReference type="RefSeq" id="WP_169639324.1">
    <property type="nucleotide sequence ID" value="NZ_CP048788.1"/>
</dbReference>
<feature type="signal peptide" evidence="1">
    <location>
        <begin position="1"/>
        <end position="16"/>
    </location>
</feature>
<organism evidence="2 3">
    <name type="scientific">Roseobacter ponti</name>
    <dbReference type="NCBI Taxonomy" id="1891787"/>
    <lineage>
        <taxon>Bacteria</taxon>
        <taxon>Pseudomonadati</taxon>
        <taxon>Pseudomonadota</taxon>
        <taxon>Alphaproteobacteria</taxon>
        <taxon>Rhodobacterales</taxon>
        <taxon>Roseobacteraceae</taxon>
        <taxon>Roseobacter</taxon>
    </lineage>
</organism>
<evidence type="ECO:0000256" key="1">
    <source>
        <dbReference type="SAM" id="SignalP"/>
    </source>
</evidence>
<feature type="chain" id="PRO_5032639173" description="Excinuclease ABC subunit B" evidence="1">
    <location>
        <begin position="17"/>
        <end position="141"/>
    </location>
</feature>
<sequence length="141" mass="15032">MTRLLIFLMTASPAAAWEFTPGLPCVLRHASDTAAIELTYDPTQPLYTVTVSQSAPFDSAPLFSMSFEGDRPLQISTNRHMPSRDGLSVTVADRGFGNVLNGLQYNERVTATFGTADVSFSLAGAAPAVAAFRDCRAEAGV</sequence>
<name>A0A858SNV1_9RHOB</name>
<dbReference type="AlphaFoldDB" id="A0A858SNV1"/>
<keyword evidence="3" id="KW-1185">Reference proteome</keyword>